<reference evidence="1" key="2">
    <citation type="submission" date="2025-08" db="UniProtKB">
        <authorList>
            <consortium name="RefSeq"/>
        </authorList>
    </citation>
    <scope>IDENTIFICATION</scope>
</reference>
<dbReference type="AlphaFoldDB" id="A0AAJ8E154"/>
<organism evidence="1">
    <name type="scientific">Aspergillus niger</name>
    <dbReference type="NCBI Taxonomy" id="5061"/>
    <lineage>
        <taxon>Eukaryota</taxon>
        <taxon>Fungi</taxon>
        <taxon>Dikarya</taxon>
        <taxon>Ascomycota</taxon>
        <taxon>Pezizomycotina</taxon>
        <taxon>Eurotiomycetes</taxon>
        <taxon>Eurotiomycetidae</taxon>
        <taxon>Eurotiales</taxon>
        <taxon>Aspergillaceae</taxon>
        <taxon>Aspergillus</taxon>
        <taxon>Aspergillus subgen. Circumdati</taxon>
    </lineage>
</organism>
<name>A0AAJ8E154_ASPNG</name>
<sequence>MSMTHDFNGLEKLDLIDDEAIIQAIRHEIPSNGFECSVKSISDSDGVLGDERRFYIRAINDHERGHTTTQAVLATVPGCALVSPGEDTDCASLELQEQLTRGMRDPIN</sequence>
<dbReference type="KEGG" id="ang:An01g01710"/>
<evidence type="ECO:0000313" key="1">
    <source>
        <dbReference type="RefSeq" id="XP_059603079.1"/>
    </source>
</evidence>
<dbReference type="RefSeq" id="XP_059603079.1">
    <property type="nucleotide sequence ID" value="XM_059746051.1"/>
</dbReference>
<accession>A0AAJ8E154</accession>
<dbReference type="GeneID" id="84589847"/>
<gene>
    <name evidence="1" type="ORF">An01g01710</name>
</gene>
<dbReference type="VEuPathDB" id="FungiDB:An01g01710"/>
<protein>
    <submittedName>
        <fullName evidence="1">Uncharacterized protein</fullName>
    </submittedName>
</protein>
<reference evidence="1" key="1">
    <citation type="submission" date="2025-02" db="EMBL/GenBank/DDBJ databases">
        <authorList>
            <consortium name="NCBI Genome Project"/>
        </authorList>
    </citation>
    <scope>NUCLEOTIDE SEQUENCE</scope>
</reference>
<proteinExistence type="predicted"/>